<proteinExistence type="predicted"/>
<evidence type="ECO:0008006" key="3">
    <source>
        <dbReference type="Google" id="ProtNLM"/>
    </source>
</evidence>
<accession>A0ABN1UZQ0</accession>
<sequence length="98" mass="10497">MVFGQSDAWGVRVSRLGLLPDPGRCITSIAGLLGVSPGTLCNHIPDRRELRGRPGPATTSKIPALRRPAFAKVSAGEVDEAGRCRQTYVRADVVDVRT</sequence>
<organism evidence="1 2">
    <name type="scientific">Streptomyces hebeiensis</name>
    <dbReference type="NCBI Taxonomy" id="229486"/>
    <lineage>
        <taxon>Bacteria</taxon>
        <taxon>Bacillati</taxon>
        <taxon>Actinomycetota</taxon>
        <taxon>Actinomycetes</taxon>
        <taxon>Kitasatosporales</taxon>
        <taxon>Streptomycetaceae</taxon>
        <taxon>Streptomyces</taxon>
    </lineage>
</organism>
<reference evidence="1 2" key="1">
    <citation type="journal article" date="2019" name="Int. J. Syst. Evol. Microbiol.">
        <title>The Global Catalogue of Microorganisms (GCM) 10K type strain sequencing project: providing services to taxonomists for standard genome sequencing and annotation.</title>
        <authorList>
            <consortium name="The Broad Institute Genomics Platform"/>
            <consortium name="The Broad Institute Genome Sequencing Center for Infectious Disease"/>
            <person name="Wu L."/>
            <person name="Ma J."/>
        </authorList>
    </citation>
    <scope>NUCLEOTIDE SEQUENCE [LARGE SCALE GENOMIC DNA]</scope>
    <source>
        <strain evidence="1 2">JCM 12696</strain>
    </source>
</reference>
<comment type="caution">
    <text evidence="1">The sequence shown here is derived from an EMBL/GenBank/DDBJ whole genome shotgun (WGS) entry which is preliminary data.</text>
</comment>
<gene>
    <name evidence="1" type="ORF">GCM10009654_45380</name>
</gene>
<evidence type="ECO:0000313" key="1">
    <source>
        <dbReference type="EMBL" id="GAA1182956.1"/>
    </source>
</evidence>
<keyword evidence="2" id="KW-1185">Reference proteome</keyword>
<evidence type="ECO:0000313" key="2">
    <source>
        <dbReference type="Proteomes" id="UP001501371"/>
    </source>
</evidence>
<dbReference type="RefSeq" id="WP_344279720.1">
    <property type="nucleotide sequence ID" value="NZ_BAAAKV010000043.1"/>
</dbReference>
<protein>
    <recommendedName>
        <fullName evidence="3">Transposase</fullName>
    </recommendedName>
</protein>
<name>A0ABN1UZQ0_9ACTN</name>
<dbReference type="EMBL" id="BAAAKV010000043">
    <property type="protein sequence ID" value="GAA1182956.1"/>
    <property type="molecule type" value="Genomic_DNA"/>
</dbReference>
<dbReference type="Proteomes" id="UP001501371">
    <property type="component" value="Unassembled WGS sequence"/>
</dbReference>